<dbReference type="GO" id="GO:0031211">
    <property type="term" value="C:endoplasmic reticulum palmitoyltransferase complex"/>
    <property type="evidence" value="ECO:0007669"/>
    <property type="project" value="TreeGrafter"/>
</dbReference>
<reference evidence="9" key="1">
    <citation type="journal article" date="2021" name="J Fungi (Basel)">
        <title>Genomic and Metabolomic Analyses of the Marine Fungus Emericellopsis cladophorae: Insights into Saltwater Adaptability Mechanisms and Its Biosynthetic Potential.</title>
        <authorList>
            <person name="Goncalves M.F.M."/>
            <person name="Hilario S."/>
            <person name="Van de Peer Y."/>
            <person name="Esteves A.C."/>
            <person name="Alves A."/>
        </authorList>
    </citation>
    <scope>NUCLEOTIDE SEQUENCE</scope>
    <source>
        <strain evidence="9">MUM 19.33</strain>
    </source>
</reference>
<dbReference type="AlphaFoldDB" id="A0A9P9Y0J9"/>
<dbReference type="GO" id="GO:0005789">
    <property type="term" value="C:endoplasmic reticulum membrane"/>
    <property type="evidence" value="ECO:0007669"/>
    <property type="project" value="UniProtKB-SubCell"/>
</dbReference>
<evidence type="ECO:0000256" key="3">
    <source>
        <dbReference type="ARBA" id="ARBA00011396"/>
    </source>
</evidence>
<dbReference type="GO" id="GO:0006612">
    <property type="term" value="P:protein targeting to membrane"/>
    <property type="evidence" value="ECO:0007669"/>
    <property type="project" value="TreeGrafter"/>
</dbReference>
<name>A0A9P9Y0J9_9HYPO</name>
<feature type="compositionally biased region" description="Polar residues" evidence="7">
    <location>
        <begin position="208"/>
        <end position="218"/>
    </location>
</feature>
<evidence type="ECO:0000256" key="1">
    <source>
        <dbReference type="ARBA" id="ARBA00004406"/>
    </source>
</evidence>
<feature type="region of interest" description="Disordered" evidence="7">
    <location>
        <begin position="130"/>
        <end position="181"/>
    </location>
</feature>
<sequence length="610" mass="67413">MDLDVIQRRASHHWALLCGLHILRATNSRGEKARIAARIDVKIESPQTGEESTPDATRPSPEFLNTSWLELIFFIYASLLHILCQIFKTCQTDSTRCANAGASSDRHLRANFRLEPVHCLDFTIATLNQRHRRRDNRPPLQSSFTSKQGHLPIPSPQRGRPLDVRASQPLPTAPDAQQQSTLTSAASLTNHITHDIIASPPSAALAGPQQTPPEQSYHLQRPFRSLAARRRDRHRPAAAYLWNPANSTPREQPRKTRPRRPSSPPEPSVRIDHPDLDVGSLTESPQGDYPLLSLPQVLHLRNPGSQRSSLQADRRTSKISLPNSVRASYDGKRSRDPTPTIAEFDPSVKDSAHVPYTETRQGKSIMAADATAPAQSFSADLERGADATDHRRSTASLDDGIGSAISSEDSSIMGEELDPDDEAWGPHHPCYPHINPHVPVDSPEHASTRIIRIKRDWMVAGDLAPTFSNLYPEILDPAGMSEPEFRRVIDKLNGELVPIFRPYSMRNTLDGVLGALTGWLWDDLGFTGAKSRLNKLEKWIEDWNKHAKRTMEPHGAALAPKLIPLRQTGYMSLDIQIPDPEIAAAPSTSGAGDSRSVLRLDSAPTTATPA</sequence>
<feature type="compositionally biased region" description="Polar residues" evidence="7">
    <location>
        <begin position="139"/>
        <end position="148"/>
    </location>
</feature>
<dbReference type="RefSeq" id="XP_051361952.1">
    <property type="nucleotide sequence ID" value="XM_051506827.1"/>
</dbReference>
<keyword evidence="10" id="KW-1185">Reference proteome</keyword>
<feature type="region of interest" description="Disordered" evidence="7">
    <location>
        <begin position="583"/>
        <end position="610"/>
    </location>
</feature>
<accession>A0A9P9Y0J9</accession>
<dbReference type="PANTHER" id="PTHR13254">
    <property type="entry name" value="GOLGI AUTOANTIGEN, GOLGIN SUBFAMILY A, 7"/>
    <property type="match status" value="1"/>
</dbReference>
<dbReference type="Proteomes" id="UP001055219">
    <property type="component" value="Unassembled WGS sequence"/>
</dbReference>
<feature type="region of interest" description="Disordered" evidence="7">
    <location>
        <begin position="376"/>
        <end position="417"/>
    </location>
</feature>
<evidence type="ECO:0000256" key="6">
    <source>
        <dbReference type="ARBA" id="ARBA00023136"/>
    </source>
</evidence>
<dbReference type="EMBL" id="JAGIXG020000025">
    <property type="protein sequence ID" value="KAI6781096.1"/>
    <property type="molecule type" value="Genomic_DNA"/>
</dbReference>
<proteinExistence type="inferred from homology"/>
<comment type="similarity">
    <text evidence="2">Belongs to the ERF4 family.</text>
</comment>
<evidence type="ECO:0000256" key="7">
    <source>
        <dbReference type="SAM" id="MobiDB-lite"/>
    </source>
</evidence>
<reference evidence="9" key="2">
    <citation type="submission" date="2022-07" db="EMBL/GenBank/DDBJ databases">
        <authorList>
            <person name="Goncalves M.F.M."/>
            <person name="Hilario S."/>
            <person name="Van De Peer Y."/>
            <person name="Esteves A.C."/>
            <person name="Alves A."/>
        </authorList>
    </citation>
    <scope>NUCLEOTIDE SEQUENCE</scope>
    <source>
        <strain evidence="9">MUM 19.33</strain>
    </source>
</reference>
<feature type="domain" description="Golgin subfamily A member 7/ERF4" evidence="8">
    <location>
        <begin position="450"/>
        <end position="574"/>
    </location>
</feature>
<keyword evidence="5" id="KW-0256">Endoplasmic reticulum</keyword>
<dbReference type="GeneID" id="75829766"/>
<dbReference type="InterPro" id="IPR019383">
    <property type="entry name" value="Golgin_A_7/ERF4"/>
</dbReference>
<evidence type="ECO:0000256" key="5">
    <source>
        <dbReference type="ARBA" id="ARBA00022824"/>
    </source>
</evidence>
<comment type="subcellular location">
    <subcellularLocation>
        <location evidence="1">Endoplasmic reticulum membrane</location>
        <topology evidence="1">Peripheral membrane protein</topology>
    </subcellularLocation>
</comment>
<evidence type="ECO:0000313" key="9">
    <source>
        <dbReference type="EMBL" id="KAI6781096.1"/>
    </source>
</evidence>
<evidence type="ECO:0000313" key="10">
    <source>
        <dbReference type="Proteomes" id="UP001055219"/>
    </source>
</evidence>
<feature type="region of interest" description="Disordered" evidence="7">
    <location>
        <begin position="201"/>
        <end position="220"/>
    </location>
</feature>
<dbReference type="OrthoDB" id="5377273at2759"/>
<comment type="caution">
    <text evidence="9">The sequence shown here is derived from an EMBL/GenBank/DDBJ whole genome shotgun (WGS) entry which is preliminary data.</text>
</comment>
<gene>
    <name evidence="9" type="ORF">J7T54_003263</name>
</gene>
<dbReference type="InterPro" id="IPR051371">
    <property type="entry name" value="Ras_palmitoyltransferase"/>
</dbReference>
<evidence type="ECO:0000256" key="2">
    <source>
        <dbReference type="ARBA" id="ARBA00007732"/>
    </source>
</evidence>
<keyword evidence="6" id="KW-0472">Membrane</keyword>
<feature type="region of interest" description="Disordered" evidence="7">
    <location>
        <begin position="228"/>
        <end position="354"/>
    </location>
</feature>
<dbReference type="Pfam" id="PF10256">
    <property type="entry name" value="Erf4"/>
    <property type="match status" value="1"/>
</dbReference>
<dbReference type="PANTHER" id="PTHR13254:SF0">
    <property type="entry name" value="GOLGIN SUBFAMILY A MEMBER 7_ERF4 DOMAIN-CONTAINING PROTEIN"/>
    <property type="match status" value="1"/>
</dbReference>
<evidence type="ECO:0000256" key="4">
    <source>
        <dbReference type="ARBA" id="ARBA00018463"/>
    </source>
</evidence>
<protein>
    <recommendedName>
        <fullName evidence="4">Ras modification protein ERF4</fullName>
    </recommendedName>
</protein>
<feature type="compositionally biased region" description="Basic and acidic residues" evidence="7">
    <location>
        <begin position="380"/>
        <end position="392"/>
    </location>
</feature>
<comment type="subunit">
    <text evidence="3">Interacts with ERF2.</text>
</comment>
<organism evidence="9 10">
    <name type="scientific">Emericellopsis cladophorae</name>
    <dbReference type="NCBI Taxonomy" id="2686198"/>
    <lineage>
        <taxon>Eukaryota</taxon>
        <taxon>Fungi</taxon>
        <taxon>Dikarya</taxon>
        <taxon>Ascomycota</taxon>
        <taxon>Pezizomycotina</taxon>
        <taxon>Sordariomycetes</taxon>
        <taxon>Hypocreomycetidae</taxon>
        <taxon>Hypocreales</taxon>
        <taxon>Bionectriaceae</taxon>
        <taxon>Emericellopsis</taxon>
    </lineage>
</organism>
<evidence type="ECO:0000259" key="8">
    <source>
        <dbReference type="Pfam" id="PF10256"/>
    </source>
</evidence>